<evidence type="ECO:0000313" key="3">
    <source>
        <dbReference type="EMBL" id="GMA96608.1"/>
    </source>
</evidence>
<reference evidence="4" key="1">
    <citation type="journal article" date="2019" name="Int. J. Syst. Evol. Microbiol.">
        <title>The Global Catalogue of Microorganisms (GCM) 10K type strain sequencing project: providing services to taxonomists for standard genome sequencing and annotation.</title>
        <authorList>
            <consortium name="The Broad Institute Genomics Platform"/>
            <consortium name="The Broad Institute Genome Sequencing Center for Infectious Disease"/>
            <person name="Wu L."/>
            <person name="Ma J."/>
        </authorList>
    </citation>
    <scope>NUCLEOTIDE SEQUENCE [LARGE SCALE GENOMIC DNA]</scope>
    <source>
        <strain evidence="4">NBRC 108894</strain>
    </source>
</reference>
<feature type="compositionally biased region" description="Low complexity" evidence="1">
    <location>
        <begin position="399"/>
        <end position="421"/>
    </location>
</feature>
<evidence type="ECO:0000259" key="2">
    <source>
        <dbReference type="SMART" id="SM00955"/>
    </source>
</evidence>
<dbReference type="Proteomes" id="UP001157034">
    <property type="component" value="Unassembled WGS sequence"/>
</dbReference>
<accession>A0ABQ6K7Z3</accession>
<gene>
    <name evidence="3" type="ORF">GCM10025881_34320</name>
</gene>
<dbReference type="PANTHER" id="PTHR23355">
    <property type="entry name" value="RIBONUCLEASE"/>
    <property type="match status" value="1"/>
</dbReference>
<dbReference type="EMBL" id="BSVB01000001">
    <property type="protein sequence ID" value="GMA96608.1"/>
    <property type="molecule type" value="Genomic_DNA"/>
</dbReference>
<evidence type="ECO:0000256" key="1">
    <source>
        <dbReference type="SAM" id="MobiDB-lite"/>
    </source>
</evidence>
<evidence type="ECO:0000313" key="4">
    <source>
        <dbReference type="Proteomes" id="UP001157034"/>
    </source>
</evidence>
<dbReference type="InterPro" id="IPR012340">
    <property type="entry name" value="NA-bd_OB-fold"/>
</dbReference>
<proteinExistence type="predicted"/>
<dbReference type="SUPFAM" id="SSF50249">
    <property type="entry name" value="Nucleic acid-binding proteins"/>
    <property type="match status" value="1"/>
</dbReference>
<keyword evidence="4" id="KW-1185">Reference proteome</keyword>
<dbReference type="PANTHER" id="PTHR23355:SF42">
    <property type="entry name" value="RIBONUCLEASE II, CHLOROPLASTIC_MITOCHONDRIAL"/>
    <property type="match status" value="1"/>
</dbReference>
<feature type="domain" description="RNB" evidence="2">
    <location>
        <begin position="51"/>
        <end position="368"/>
    </location>
</feature>
<sequence>MPSPILSVPSAAAELAGELAAIPRRAGVAADFPPDVIAEAERVATTTPLPDADLTDVEFATMDPAGSMDLDQAFFLARDGGGYRFLYAIADIADFVAPGGPLDLESHQRGETIYAAGHRIPLYPTVLSEGAASLLEGQLRGAFVWQFALDHAGNVTSRTVARARVRSRRRLDYVGVAKQLADGTADEMLRLVPEVGRLRLALEKQRGGASLQAPETVVERVRGRYALQRRAVQPLESWNAELSLLTGMEAAQIMIQGKVGILRTMPEADPQAFDTFRRQTEALGRPWPKDEPYGEYLDDVDGSEPGDLAILHAATRLFRGAGYTAFDGEVPADTVQAAIGAPYAHATAPLRRLVDRYVLQVCEALVAGREPSDAVRAALPQLPAEMAHGGNLSGQVANRSSTRSRPRCSPIASATRSMPPSSRRRRTAAPCS</sequence>
<dbReference type="InterPro" id="IPR050180">
    <property type="entry name" value="RNR_Ribonuclease"/>
</dbReference>
<name>A0ABQ6K7Z3_9MICO</name>
<comment type="caution">
    <text evidence="3">The sequence shown here is derived from an EMBL/GenBank/DDBJ whole genome shotgun (WGS) entry which is preliminary data.</text>
</comment>
<feature type="region of interest" description="Disordered" evidence="1">
    <location>
        <begin position="386"/>
        <end position="432"/>
    </location>
</feature>
<dbReference type="Pfam" id="PF00773">
    <property type="entry name" value="RNB"/>
    <property type="match status" value="1"/>
</dbReference>
<dbReference type="InterPro" id="IPR001900">
    <property type="entry name" value="RNase_II/R"/>
</dbReference>
<dbReference type="SMART" id="SM00955">
    <property type="entry name" value="RNB"/>
    <property type="match status" value="1"/>
</dbReference>
<dbReference type="RefSeq" id="WP_348534968.1">
    <property type="nucleotide sequence ID" value="NZ_BSVB01000001.1"/>
</dbReference>
<protein>
    <submittedName>
        <fullName evidence="3">Exoribonuclease R</fullName>
    </submittedName>
</protein>
<organism evidence="3 4">
    <name type="scientific">Pseudolysinimonas kribbensis</name>
    <dbReference type="NCBI Taxonomy" id="433641"/>
    <lineage>
        <taxon>Bacteria</taxon>
        <taxon>Bacillati</taxon>
        <taxon>Actinomycetota</taxon>
        <taxon>Actinomycetes</taxon>
        <taxon>Micrococcales</taxon>
        <taxon>Microbacteriaceae</taxon>
        <taxon>Pseudolysinimonas</taxon>
    </lineage>
</organism>
<feature type="compositionally biased region" description="Basic residues" evidence="1">
    <location>
        <begin position="422"/>
        <end position="432"/>
    </location>
</feature>